<keyword evidence="2" id="KW-1185">Reference proteome</keyword>
<reference evidence="1" key="2">
    <citation type="submission" date="2023-06" db="EMBL/GenBank/DDBJ databases">
        <authorList>
            <consortium name="Lawrence Berkeley National Laboratory"/>
            <person name="Haridas S."/>
            <person name="Hensen N."/>
            <person name="Bonometti L."/>
            <person name="Westerberg I."/>
            <person name="Brannstrom I.O."/>
            <person name="Guillou S."/>
            <person name="Cros-Aarteil S."/>
            <person name="Calhoun S."/>
            <person name="Kuo A."/>
            <person name="Mondo S."/>
            <person name="Pangilinan J."/>
            <person name="Riley R."/>
            <person name="Labutti K."/>
            <person name="Andreopoulos B."/>
            <person name="Lipzen A."/>
            <person name="Chen C."/>
            <person name="Yanf M."/>
            <person name="Daum C."/>
            <person name="Ng V."/>
            <person name="Clum A."/>
            <person name="Steindorff A."/>
            <person name="Ohm R."/>
            <person name="Martin F."/>
            <person name="Silar P."/>
            <person name="Natvig D."/>
            <person name="Lalanne C."/>
            <person name="Gautier V."/>
            <person name="Ament-Velasquez S.L."/>
            <person name="Kruys A."/>
            <person name="Hutchinson M.I."/>
            <person name="Powell A.J."/>
            <person name="Barry K."/>
            <person name="Miller A.N."/>
            <person name="Grigoriev I.V."/>
            <person name="Debuchy R."/>
            <person name="Gladieux P."/>
            <person name="Thoren M.H."/>
            <person name="Johannesson H."/>
        </authorList>
    </citation>
    <scope>NUCLEOTIDE SEQUENCE</scope>
    <source>
        <strain evidence="1">CBS 168.71</strain>
    </source>
</reference>
<proteinExistence type="predicted"/>
<dbReference type="EMBL" id="JAUEPN010000001">
    <property type="protein sequence ID" value="KAK3301292.1"/>
    <property type="molecule type" value="Genomic_DNA"/>
</dbReference>
<sequence length="187" mass="20688">MQPDLGRRSSLAAAHYLIIPTKTLPPFREYTAPGGSEPRRPPAPCLASNADPVAARNNLQTCSARGHGSRRRRAVEERILHVTSMLPCPCRSRYVPFSLPLHPPPSTPPLHPCTPPLPSEPWKHAMPRPYPSSELQLCWVSPILWVCTEPLASVCGGASPRLTAFLTRMTMWAEGPLIDIYKSWLPC</sequence>
<name>A0AAE0LXL5_9PEZI</name>
<evidence type="ECO:0000313" key="2">
    <source>
        <dbReference type="Proteomes" id="UP001278766"/>
    </source>
</evidence>
<dbReference type="GeneID" id="87838339"/>
<dbReference type="AlphaFoldDB" id="A0AAE0LXL5"/>
<organism evidence="1 2">
    <name type="scientific">Chaetomium fimeti</name>
    <dbReference type="NCBI Taxonomy" id="1854472"/>
    <lineage>
        <taxon>Eukaryota</taxon>
        <taxon>Fungi</taxon>
        <taxon>Dikarya</taxon>
        <taxon>Ascomycota</taxon>
        <taxon>Pezizomycotina</taxon>
        <taxon>Sordariomycetes</taxon>
        <taxon>Sordariomycetidae</taxon>
        <taxon>Sordariales</taxon>
        <taxon>Chaetomiaceae</taxon>
        <taxon>Chaetomium</taxon>
    </lineage>
</organism>
<protein>
    <submittedName>
        <fullName evidence="1">Uncharacterized protein</fullName>
    </submittedName>
</protein>
<reference evidence="1" key="1">
    <citation type="journal article" date="2023" name="Mol. Phylogenet. Evol.">
        <title>Genome-scale phylogeny and comparative genomics of the fungal order Sordariales.</title>
        <authorList>
            <person name="Hensen N."/>
            <person name="Bonometti L."/>
            <person name="Westerberg I."/>
            <person name="Brannstrom I.O."/>
            <person name="Guillou S."/>
            <person name="Cros-Aarteil S."/>
            <person name="Calhoun S."/>
            <person name="Haridas S."/>
            <person name="Kuo A."/>
            <person name="Mondo S."/>
            <person name="Pangilinan J."/>
            <person name="Riley R."/>
            <person name="LaButti K."/>
            <person name="Andreopoulos B."/>
            <person name="Lipzen A."/>
            <person name="Chen C."/>
            <person name="Yan M."/>
            <person name="Daum C."/>
            <person name="Ng V."/>
            <person name="Clum A."/>
            <person name="Steindorff A."/>
            <person name="Ohm R.A."/>
            <person name="Martin F."/>
            <person name="Silar P."/>
            <person name="Natvig D.O."/>
            <person name="Lalanne C."/>
            <person name="Gautier V."/>
            <person name="Ament-Velasquez S.L."/>
            <person name="Kruys A."/>
            <person name="Hutchinson M.I."/>
            <person name="Powell A.J."/>
            <person name="Barry K."/>
            <person name="Miller A.N."/>
            <person name="Grigoriev I.V."/>
            <person name="Debuchy R."/>
            <person name="Gladieux P."/>
            <person name="Hiltunen Thoren M."/>
            <person name="Johannesson H."/>
        </authorList>
    </citation>
    <scope>NUCLEOTIDE SEQUENCE</scope>
    <source>
        <strain evidence="1">CBS 168.71</strain>
    </source>
</reference>
<dbReference type="RefSeq" id="XP_062664806.1">
    <property type="nucleotide sequence ID" value="XM_062801391.1"/>
</dbReference>
<dbReference type="Proteomes" id="UP001278766">
    <property type="component" value="Unassembled WGS sequence"/>
</dbReference>
<accession>A0AAE0LXL5</accession>
<evidence type="ECO:0000313" key="1">
    <source>
        <dbReference type="EMBL" id="KAK3301292.1"/>
    </source>
</evidence>
<comment type="caution">
    <text evidence="1">The sequence shown here is derived from an EMBL/GenBank/DDBJ whole genome shotgun (WGS) entry which is preliminary data.</text>
</comment>
<gene>
    <name evidence="1" type="ORF">B0H64DRAFT_34888</name>
</gene>